<organism evidence="2 3">
    <name type="scientific">Garciella nitratireducens DSM 15102</name>
    <dbReference type="NCBI Taxonomy" id="1121911"/>
    <lineage>
        <taxon>Bacteria</taxon>
        <taxon>Bacillati</taxon>
        <taxon>Bacillota</taxon>
        <taxon>Clostridia</taxon>
        <taxon>Eubacteriales</taxon>
        <taxon>Eubacteriaceae</taxon>
        <taxon>Garciella</taxon>
    </lineage>
</organism>
<dbReference type="GO" id="GO:0016301">
    <property type="term" value="F:kinase activity"/>
    <property type="evidence" value="ECO:0007669"/>
    <property type="project" value="UniProtKB-KW"/>
</dbReference>
<accession>A0A1T4L0U0</accession>
<keyword evidence="3" id="KW-1185">Reference proteome</keyword>
<proteinExistence type="predicted"/>
<keyword evidence="2" id="KW-0808">Transferase</keyword>
<dbReference type="Proteomes" id="UP000196365">
    <property type="component" value="Unassembled WGS sequence"/>
</dbReference>
<feature type="domain" description="Histidine kinase/HSP90-like ATPase" evidence="1">
    <location>
        <begin position="43"/>
        <end position="138"/>
    </location>
</feature>
<dbReference type="RefSeq" id="WP_087678185.1">
    <property type="nucleotide sequence ID" value="NZ_FUWV01000003.1"/>
</dbReference>
<dbReference type="OrthoDB" id="9797578at2"/>
<protein>
    <submittedName>
        <fullName evidence="2">Anti-sigma regulatory factor (Ser/Thr protein kinase)</fullName>
    </submittedName>
</protein>
<dbReference type="SUPFAM" id="SSF55874">
    <property type="entry name" value="ATPase domain of HSP90 chaperone/DNA topoisomerase II/histidine kinase"/>
    <property type="match status" value="1"/>
</dbReference>
<gene>
    <name evidence="2" type="ORF">SAMN02745973_00764</name>
</gene>
<reference evidence="2 3" key="1">
    <citation type="submission" date="2017-02" db="EMBL/GenBank/DDBJ databases">
        <authorList>
            <person name="Peterson S.W."/>
        </authorList>
    </citation>
    <scope>NUCLEOTIDE SEQUENCE [LARGE SCALE GENOMIC DNA]</scope>
    <source>
        <strain evidence="2 3">DSM 15102</strain>
    </source>
</reference>
<dbReference type="InterPro" id="IPR003594">
    <property type="entry name" value="HATPase_dom"/>
</dbReference>
<keyword evidence="2" id="KW-0418">Kinase</keyword>
<dbReference type="Pfam" id="PF02518">
    <property type="entry name" value="HATPase_c"/>
    <property type="match status" value="1"/>
</dbReference>
<dbReference type="EMBL" id="FUWV01000003">
    <property type="protein sequence ID" value="SJZ48157.1"/>
    <property type="molecule type" value="Genomic_DNA"/>
</dbReference>
<evidence type="ECO:0000259" key="1">
    <source>
        <dbReference type="Pfam" id="PF02518"/>
    </source>
</evidence>
<dbReference type="Gene3D" id="3.30.565.10">
    <property type="entry name" value="Histidine kinase-like ATPase, C-terminal domain"/>
    <property type="match status" value="1"/>
</dbReference>
<dbReference type="InterPro" id="IPR036890">
    <property type="entry name" value="HATPase_C_sf"/>
</dbReference>
<evidence type="ECO:0000313" key="3">
    <source>
        <dbReference type="Proteomes" id="UP000196365"/>
    </source>
</evidence>
<sequence>MKKETLKLEFPIYRGDFSSAGETSSKIKRILQNIGFRSKFIRRISIAVYEAEMNLVIHSFGGIIKAYMEEDSVRIYVEDQGPGIKDINLAMQEGYSTASDEIREMGFGAGMGLPNMKKCSDHMYIQSKIGVGTKIMMEFYDL</sequence>
<name>A0A1T4L0U0_9FIRM</name>
<dbReference type="AlphaFoldDB" id="A0A1T4L0U0"/>
<evidence type="ECO:0000313" key="2">
    <source>
        <dbReference type="EMBL" id="SJZ48157.1"/>
    </source>
</evidence>